<dbReference type="HOGENOM" id="CLU_100863_0_0_2"/>
<comment type="similarity">
    <text evidence="11">Belongs to the MtrA family.</text>
</comment>
<keyword evidence="1 11" id="KW-1003">Cell membrane</keyword>
<keyword evidence="14" id="KW-1185">Reference proteome</keyword>
<dbReference type="Pfam" id="PF04208">
    <property type="entry name" value="MtrA"/>
    <property type="match status" value="1"/>
</dbReference>
<keyword evidence="8 11" id="KW-0484">Methanogenesis</keyword>
<dbReference type="EC" id="7.2.1.4" evidence="11 12"/>
<dbReference type="GO" id="GO:0032259">
    <property type="term" value="P:methylation"/>
    <property type="evidence" value="ECO:0007669"/>
    <property type="project" value="UniProtKB-KW"/>
</dbReference>
<dbReference type="HAMAP" id="MF_01093">
    <property type="entry name" value="MtrA"/>
    <property type="match status" value="1"/>
</dbReference>
<comment type="pathway">
    <text evidence="11">One-carbon metabolism; methanogenesis from CO(2); methyl-coenzyme M from 5,10-methylene-5,6,7,8-tetrahydromethanopterin: step 2/2.</text>
</comment>
<keyword evidence="2 11" id="KW-0554">One-carbon metabolism</keyword>
<evidence type="ECO:0000256" key="7">
    <source>
        <dbReference type="ARBA" id="ARBA00022989"/>
    </source>
</evidence>
<evidence type="ECO:0000256" key="9">
    <source>
        <dbReference type="ARBA" id="ARBA00023136"/>
    </source>
</evidence>
<feature type="binding site" evidence="11">
    <location>
        <position position="84"/>
    </location>
    <ligand>
        <name>5-hydroxybenzimidazolylcob(I)amide</name>
        <dbReference type="ChEBI" id="CHEBI:60494"/>
        <note>cofactor</note>
    </ligand>
</feature>
<keyword evidence="7 11" id="KW-1133">Transmembrane helix</keyword>
<keyword evidence="5 11" id="KW-0812">Transmembrane</keyword>
<dbReference type="AlphaFoldDB" id="H8I4D9"/>
<evidence type="ECO:0000256" key="3">
    <source>
        <dbReference type="ARBA" id="ARBA00022603"/>
    </source>
</evidence>
<dbReference type="UniPathway" id="UPA00640">
    <property type="reaction ID" value="UER00698"/>
</dbReference>
<comment type="function">
    <text evidence="11">Part of a complex that catalyzes the formation of methyl-coenzyme M and tetrahydromethanopterin from coenzyme M and methyl-tetrahydromethanopterin. This is an energy-conserving, sodium-ion translocating step.</text>
</comment>
<evidence type="ECO:0000313" key="13">
    <source>
        <dbReference type="EMBL" id="AFC99696.1"/>
    </source>
</evidence>
<evidence type="ECO:0000256" key="11">
    <source>
        <dbReference type="HAMAP-Rule" id="MF_01093"/>
    </source>
</evidence>
<dbReference type="GeneID" id="11971062"/>
<dbReference type="Proteomes" id="UP000005233">
    <property type="component" value="Chromosome"/>
</dbReference>
<evidence type="ECO:0000256" key="1">
    <source>
        <dbReference type="ARBA" id="ARBA00022475"/>
    </source>
</evidence>
<organism evidence="13 14">
    <name type="scientific">Methanocella conradii (strain DSM 24694 / JCM 17849 / CGMCC 1.5162 / HZ254)</name>
    <dbReference type="NCBI Taxonomy" id="1041930"/>
    <lineage>
        <taxon>Archaea</taxon>
        <taxon>Methanobacteriati</taxon>
        <taxon>Methanobacteriota</taxon>
        <taxon>Stenosarchaea group</taxon>
        <taxon>Methanomicrobia</taxon>
        <taxon>Methanocellales</taxon>
        <taxon>Methanocellaceae</taxon>
        <taxon>Methanocella</taxon>
    </lineage>
</organism>
<dbReference type="GO" id="GO:0019386">
    <property type="term" value="P:methanogenesis, from carbon dioxide"/>
    <property type="evidence" value="ECO:0007669"/>
    <property type="project" value="UniProtKB-UniRule"/>
</dbReference>
<evidence type="ECO:0000256" key="6">
    <source>
        <dbReference type="ARBA" id="ARBA00022967"/>
    </source>
</evidence>
<dbReference type="InterPro" id="IPR005778">
    <property type="entry name" value="MtrA"/>
</dbReference>
<dbReference type="InterPro" id="IPR030688">
    <property type="entry name" value="MeTrfase_MtrA/MtxA"/>
</dbReference>
<evidence type="ECO:0000313" key="14">
    <source>
        <dbReference type="Proteomes" id="UP000005233"/>
    </source>
</evidence>
<keyword evidence="4 11" id="KW-0808">Transferase</keyword>
<gene>
    <name evidence="13" type="primary">mtrA-1</name>
    <name evidence="11" type="synonym">mtrA</name>
    <name evidence="13" type="ordered locus">Mtc_0940</name>
</gene>
<dbReference type="GO" id="GO:0005886">
    <property type="term" value="C:plasma membrane"/>
    <property type="evidence" value="ECO:0007669"/>
    <property type="project" value="UniProtKB-SubCell"/>
</dbReference>
<keyword evidence="6 11" id="KW-1278">Translocase</keyword>
<keyword evidence="9 11" id="KW-0472">Membrane</keyword>
<evidence type="ECO:0000256" key="2">
    <source>
        <dbReference type="ARBA" id="ARBA00022563"/>
    </source>
</evidence>
<dbReference type="PIRSF" id="PIRSF500207">
    <property type="entry name" value="MtrA"/>
    <property type="match status" value="1"/>
</dbReference>
<dbReference type="NCBIfam" id="NF002126">
    <property type="entry name" value="PRK00964.1-4"/>
    <property type="match status" value="1"/>
</dbReference>
<dbReference type="OrthoDB" id="130682at2157"/>
<dbReference type="GO" id="GO:0006730">
    <property type="term" value="P:one-carbon metabolic process"/>
    <property type="evidence" value="ECO:0007669"/>
    <property type="project" value="UniProtKB-UniRule"/>
</dbReference>
<accession>H8I4D9</accession>
<evidence type="ECO:0000256" key="4">
    <source>
        <dbReference type="ARBA" id="ARBA00022679"/>
    </source>
</evidence>
<dbReference type="eggNOG" id="arCOG03221">
    <property type="taxonomic scope" value="Archaea"/>
</dbReference>
<proteinExistence type="inferred from homology"/>
<dbReference type="GO" id="GO:0030269">
    <property type="term" value="F:tetrahydromethanopterin S-methyltransferase activity"/>
    <property type="evidence" value="ECO:0007669"/>
    <property type="project" value="UniProtKB-UniRule"/>
</dbReference>
<evidence type="ECO:0000256" key="5">
    <source>
        <dbReference type="ARBA" id="ARBA00022692"/>
    </source>
</evidence>
<dbReference type="KEGG" id="mez:Mtc_0940"/>
<comment type="cofactor">
    <cofactor evidence="11">
        <name>5-hydroxybenzimidazolylcob(I)amide</name>
        <dbReference type="ChEBI" id="CHEBI:60494"/>
    </cofactor>
    <text evidence="11">Binds 1 5-hydroxybenzimidazolylcobamide group.</text>
</comment>
<dbReference type="PIRSF" id="PIRSF009452">
    <property type="entry name" value="MtrA_MtxA"/>
    <property type="match status" value="1"/>
</dbReference>
<feature type="transmembrane region" description="Helical" evidence="11">
    <location>
        <begin position="222"/>
        <end position="241"/>
    </location>
</feature>
<reference evidence="13 14" key="1">
    <citation type="journal article" date="2012" name="J. Bacteriol.">
        <title>Complete genome sequence of a thermophilic methanogen, Methanocella conradii HZ254, isolated from Chinese rice field soil.</title>
        <authorList>
            <person name="Lu Z."/>
            <person name="Lu Y."/>
        </authorList>
    </citation>
    <scope>NUCLEOTIDE SEQUENCE [LARGE SCALE GENOMIC DNA]</scope>
    <source>
        <strain evidence="14">DSM 24694 / JCM 17849 / CGMCC 1.5162 / HZ254</strain>
    </source>
</reference>
<keyword evidence="10 11" id="KW-0170">Cobalt</keyword>
<dbReference type="STRING" id="1041930.Mtc_0940"/>
<dbReference type="NCBIfam" id="TIGR01111">
    <property type="entry name" value="mtrA"/>
    <property type="match status" value="1"/>
</dbReference>
<dbReference type="GO" id="GO:0050897">
    <property type="term" value="F:cobalt ion binding"/>
    <property type="evidence" value="ECO:0007669"/>
    <property type="project" value="InterPro"/>
</dbReference>
<evidence type="ECO:0000256" key="12">
    <source>
        <dbReference type="NCBIfam" id="TIGR01111"/>
    </source>
</evidence>
<keyword evidence="3 11" id="KW-0489">Methyltransferase</keyword>
<evidence type="ECO:0000256" key="10">
    <source>
        <dbReference type="ARBA" id="ARBA00023285"/>
    </source>
</evidence>
<sequence>MVEKKEPAKGWPVLKGEYDVGDPKSCVAVATTGSHFSQFPIKAGAAIAGPFKTENIGIEKLVANVISNPNIRFLIVCGSEVKGHISGDTLVCFHKYGVKDGRIINAKGAIPFIENLTPEAIKRFQEQVQIINMIDVEDEAKITQAIKDAIAKDPGAFPADPMLVEIKEKGEEVVEAGAAIRPISGELAIIQSRLRMIKNDVKDIGYLNKFTMGWYAGKMEGIFIGIVLCVALLSLLFPGGIDWTKLILKP</sequence>
<comment type="catalytic activity">
    <reaction evidence="11">
        <text>5-methyl-5,6,7,8-tetrahydromethanopterin + coenzyme M + 2 Na(+)(in) = 5,6,7,8-tetrahydromethanopterin + methyl-coenzyme M + 2 Na(+)(out)</text>
        <dbReference type="Rhea" id="RHEA:53492"/>
        <dbReference type="ChEBI" id="CHEBI:29101"/>
        <dbReference type="ChEBI" id="CHEBI:58103"/>
        <dbReference type="ChEBI" id="CHEBI:58116"/>
        <dbReference type="ChEBI" id="CHEBI:58286"/>
        <dbReference type="ChEBI" id="CHEBI:58319"/>
        <dbReference type="EC" id="7.2.1.4"/>
    </reaction>
</comment>
<comment type="subcellular location">
    <subcellularLocation>
        <location evidence="11">Cell membrane</location>
        <topology evidence="11">Single-pass membrane protein</topology>
    </subcellularLocation>
</comment>
<name>H8I4D9_METCZ</name>
<evidence type="ECO:0000256" key="8">
    <source>
        <dbReference type="ARBA" id="ARBA00022994"/>
    </source>
</evidence>
<dbReference type="EMBL" id="CP003243">
    <property type="protein sequence ID" value="AFC99696.1"/>
    <property type="molecule type" value="Genomic_DNA"/>
</dbReference>
<comment type="subunit">
    <text evidence="11">The complex is composed of 8 subunits; MtrA, MtrB, MtrC, MtrD, MtrE, MtrF, MtrG and MtrH.</text>
</comment>
<protein>
    <recommendedName>
        <fullName evidence="11 12">Tetrahydromethanopterin S-methyltransferase subunit A</fullName>
        <ecNumber evidence="11 12">7.2.1.4</ecNumber>
    </recommendedName>
    <alternativeName>
        <fullName evidence="11">N5-methyltetrahydromethanopterin--coenzyme M methyltransferase subunit A</fullName>
    </alternativeName>
</protein>
<dbReference type="RefSeq" id="WP_014405534.1">
    <property type="nucleotide sequence ID" value="NC_017034.1"/>
</dbReference>